<evidence type="ECO:0000313" key="1">
    <source>
        <dbReference type="EMBL" id="GAF91392.1"/>
    </source>
</evidence>
<comment type="caution">
    <text evidence="1">The sequence shown here is derived from an EMBL/GenBank/DDBJ whole genome shotgun (WGS) entry which is preliminary data.</text>
</comment>
<dbReference type="EMBL" id="BARS01014233">
    <property type="protein sequence ID" value="GAF91392.1"/>
    <property type="molecule type" value="Genomic_DNA"/>
</dbReference>
<name>X0TT94_9ZZZZ</name>
<feature type="non-terminal residue" evidence="1">
    <location>
        <position position="84"/>
    </location>
</feature>
<organism evidence="1">
    <name type="scientific">marine sediment metagenome</name>
    <dbReference type="NCBI Taxonomy" id="412755"/>
    <lineage>
        <taxon>unclassified sequences</taxon>
        <taxon>metagenomes</taxon>
        <taxon>ecological metagenomes</taxon>
    </lineage>
</organism>
<gene>
    <name evidence="1" type="ORF">S01H1_24155</name>
</gene>
<proteinExistence type="predicted"/>
<reference evidence="1" key="1">
    <citation type="journal article" date="2014" name="Front. Microbiol.">
        <title>High frequency of phylogenetically diverse reductive dehalogenase-homologous genes in deep subseafloor sedimentary metagenomes.</title>
        <authorList>
            <person name="Kawai M."/>
            <person name="Futagami T."/>
            <person name="Toyoda A."/>
            <person name="Takaki Y."/>
            <person name="Nishi S."/>
            <person name="Hori S."/>
            <person name="Arai W."/>
            <person name="Tsubouchi T."/>
            <person name="Morono Y."/>
            <person name="Uchiyama I."/>
            <person name="Ito T."/>
            <person name="Fujiyama A."/>
            <person name="Inagaki F."/>
            <person name="Takami H."/>
        </authorList>
    </citation>
    <scope>NUCLEOTIDE SEQUENCE</scope>
    <source>
        <strain evidence="1">Expedition CK06-06</strain>
    </source>
</reference>
<sequence length="84" mass="8631">GEIIAQATEESIWEGTAVAGKFNGFLGAATGYLLPGVDATVVQSTASGAYVAGNIIANLQTLTADMAANISAVLRKEDLHIYMS</sequence>
<accession>X0TT94</accession>
<dbReference type="AlphaFoldDB" id="X0TT94"/>
<feature type="non-terminal residue" evidence="1">
    <location>
        <position position="1"/>
    </location>
</feature>
<protein>
    <submittedName>
        <fullName evidence="1">Uncharacterized protein</fullName>
    </submittedName>
</protein>